<gene>
    <name evidence="5" type="ORF">Nepgr_030536</name>
</gene>
<keyword evidence="6" id="KW-1185">Reference proteome</keyword>
<dbReference type="GO" id="GO:0006869">
    <property type="term" value="P:lipid transport"/>
    <property type="evidence" value="ECO:0007669"/>
    <property type="project" value="InterPro"/>
</dbReference>
<evidence type="ECO:0000256" key="1">
    <source>
        <dbReference type="ARBA" id="ARBA00009748"/>
    </source>
</evidence>
<dbReference type="EMBL" id="BSYO01000035">
    <property type="protein sequence ID" value="GMH28693.1"/>
    <property type="molecule type" value="Genomic_DNA"/>
</dbReference>
<keyword evidence="2" id="KW-0813">Transport</keyword>
<evidence type="ECO:0000256" key="3">
    <source>
        <dbReference type="SAM" id="SignalP"/>
    </source>
</evidence>
<dbReference type="PRINTS" id="PR00382">
    <property type="entry name" value="LIPIDTRNSFER"/>
</dbReference>
<keyword evidence="3" id="KW-0732">Signal</keyword>
<comment type="function">
    <text evidence="2">Plant non-specific lipid-transfer proteins transfer phospholipids as well as galactolipids across membranes. May play a role in wax or cutin deposition in the cell walls of expanding epidermal cells and certain secretory tissues.</text>
</comment>
<evidence type="ECO:0000259" key="4">
    <source>
        <dbReference type="SMART" id="SM00499"/>
    </source>
</evidence>
<accession>A0AAD3Y4C0</accession>
<feature type="domain" description="Bifunctional inhibitor/plant lipid transfer protein/seed storage helical" evidence="4">
    <location>
        <begin position="37"/>
        <end position="123"/>
    </location>
</feature>
<dbReference type="GO" id="GO:0008289">
    <property type="term" value="F:lipid binding"/>
    <property type="evidence" value="ECO:0007669"/>
    <property type="project" value="UniProtKB-KW"/>
</dbReference>
<feature type="chain" id="PRO_5042056623" description="Non-specific lipid-transfer protein" evidence="3">
    <location>
        <begin position="33"/>
        <end position="127"/>
    </location>
</feature>
<proteinExistence type="inferred from homology"/>
<comment type="caution">
    <text evidence="5">The sequence shown here is derived from an EMBL/GenBank/DDBJ whole genome shotgun (WGS) entry which is preliminary data.</text>
</comment>
<evidence type="ECO:0000313" key="6">
    <source>
        <dbReference type="Proteomes" id="UP001279734"/>
    </source>
</evidence>
<dbReference type="InterPro" id="IPR000528">
    <property type="entry name" value="Plant_nsLTP"/>
</dbReference>
<dbReference type="CDD" id="cd01960">
    <property type="entry name" value="nsLTP1"/>
    <property type="match status" value="1"/>
</dbReference>
<evidence type="ECO:0000313" key="5">
    <source>
        <dbReference type="EMBL" id="GMH28693.1"/>
    </source>
</evidence>
<dbReference type="Gene3D" id="1.10.110.10">
    <property type="entry name" value="Plant lipid-transfer and hydrophobic proteins"/>
    <property type="match status" value="1"/>
</dbReference>
<dbReference type="Pfam" id="PF00234">
    <property type="entry name" value="Tryp_alpha_amyl"/>
    <property type="match status" value="1"/>
</dbReference>
<keyword evidence="2" id="KW-0446">Lipid-binding</keyword>
<evidence type="ECO:0000256" key="2">
    <source>
        <dbReference type="RuleBase" id="RU000628"/>
    </source>
</evidence>
<protein>
    <recommendedName>
        <fullName evidence="2">Non-specific lipid-transfer protein</fullName>
    </recommendedName>
</protein>
<dbReference type="PANTHER" id="PTHR33076">
    <property type="entry name" value="NON-SPECIFIC LIPID-TRANSFER PROTEIN 2-RELATED"/>
    <property type="match status" value="1"/>
</dbReference>
<dbReference type="AlphaFoldDB" id="A0AAD3Y4C0"/>
<sequence length="127" mass="13360">MASSTTTLLKVAAFATIATIFFMITAAPHAEATITDGVVIYYLKPCLGYLTGSGKSPSSSCCSGVVNLNKAAKTKTDRQQACKSLKDLYSKYHGINKQRAAGLPKACKVSIPNGIQISPNIDCGKVN</sequence>
<dbReference type="InterPro" id="IPR016140">
    <property type="entry name" value="Bifunc_inhib/LTP/seed_store"/>
</dbReference>
<dbReference type="SUPFAM" id="SSF47699">
    <property type="entry name" value="Bifunctional inhibitor/lipid-transfer protein/seed storage 2S albumin"/>
    <property type="match status" value="1"/>
</dbReference>
<dbReference type="SMART" id="SM00499">
    <property type="entry name" value="AAI"/>
    <property type="match status" value="1"/>
</dbReference>
<dbReference type="Proteomes" id="UP001279734">
    <property type="component" value="Unassembled WGS sequence"/>
</dbReference>
<organism evidence="5 6">
    <name type="scientific">Nepenthes gracilis</name>
    <name type="common">Slender pitcher plant</name>
    <dbReference type="NCBI Taxonomy" id="150966"/>
    <lineage>
        <taxon>Eukaryota</taxon>
        <taxon>Viridiplantae</taxon>
        <taxon>Streptophyta</taxon>
        <taxon>Embryophyta</taxon>
        <taxon>Tracheophyta</taxon>
        <taxon>Spermatophyta</taxon>
        <taxon>Magnoliopsida</taxon>
        <taxon>eudicotyledons</taxon>
        <taxon>Gunneridae</taxon>
        <taxon>Pentapetalae</taxon>
        <taxon>Caryophyllales</taxon>
        <taxon>Nepenthaceae</taxon>
        <taxon>Nepenthes</taxon>
    </lineage>
</organism>
<feature type="signal peptide" evidence="3">
    <location>
        <begin position="1"/>
        <end position="32"/>
    </location>
</feature>
<comment type="similarity">
    <text evidence="1 2">Belongs to the plant LTP family.</text>
</comment>
<reference evidence="5" key="1">
    <citation type="submission" date="2023-05" db="EMBL/GenBank/DDBJ databases">
        <title>Nepenthes gracilis genome sequencing.</title>
        <authorList>
            <person name="Fukushima K."/>
        </authorList>
    </citation>
    <scope>NUCLEOTIDE SEQUENCE</scope>
    <source>
        <strain evidence="5">SING2019-196</strain>
    </source>
</reference>
<dbReference type="InterPro" id="IPR036312">
    <property type="entry name" value="Bifun_inhib/LTP/seed_sf"/>
</dbReference>
<name>A0AAD3Y4C0_NEPGR</name>